<dbReference type="GO" id="GO:0006813">
    <property type="term" value="P:potassium ion transport"/>
    <property type="evidence" value="ECO:0007669"/>
    <property type="project" value="InterPro"/>
</dbReference>
<keyword evidence="5 7" id="KW-1133">Transmembrane helix</keyword>
<protein>
    <submittedName>
        <fullName evidence="9">Kef family K(+) transporter</fullName>
    </submittedName>
</protein>
<proteinExistence type="inferred from homology"/>
<sequence>MNQTPLIATLVAALGLAFAFGTIANRLRLPSIIGYLVAGVVIGPFTPGFVADQMLAQQLAEVGVLLLMFGVGLHLSMEELLSVRAIAVPGALGQIGIVSLLGGTLAHLMGWSIGAAIVFGLSLSVASTVVVLRTLDERRLLETERGRIAIGWLIVEDIGVILALVLLPLFANALGGLGQGTTQPTDLFGWFETQTVWSALGLTVIKIAAFVLLMVVVGKRVIPLVLHYAAHTGSRELFRLAVLAVALGVAYGAAELFGVSLALGAFFAGVILAESRLSQRAAQETLPFRDAFAVLFFVSVGMLFDPTILVRETVPVVGTFLVIVVGNAIVAFAITLALRHPLRTALTMGASMSQIGEFSFILSGLGVSLKLLPDEGRDLILVGAILSILVNPLLFAALHRAMPWLTEHEQQNAPDQPAPPSSAGEANITELSGHAVLVGHGRVGSRVAEAILADRLPLLVIEERQDVVEQLRARGIEAFYANALQPDILSAANLSQARWFISAIPNPFEGGNLIQQARAANPNLEIIARAHSDAEVEHLGKFGANLIIMGEREIARGIIEHIRKSRTIP</sequence>
<dbReference type="Pfam" id="PF02254">
    <property type="entry name" value="TrkA_N"/>
    <property type="match status" value="1"/>
</dbReference>
<dbReference type="Gene3D" id="1.20.1530.20">
    <property type="match status" value="1"/>
</dbReference>
<dbReference type="InterPro" id="IPR006153">
    <property type="entry name" value="Cation/H_exchanger_TM"/>
</dbReference>
<evidence type="ECO:0000256" key="3">
    <source>
        <dbReference type="ARBA" id="ARBA00022448"/>
    </source>
</evidence>
<reference evidence="10" key="1">
    <citation type="submission" date="2017-11" db="EMBL/GenBank/DDBJ databases">
        <authorList>
            <person name="Kuznetsova I."/>
            <person name="Sazanova A."/>
            <person name="Chirak E."/>
            <person name="Safronova V."/>
            <person name="Willems A."/>
        </authorList>
    </citation>
    <scope>NUCLEOTIDE SEQUENCE [LARGE SCALE GENOMIC DNA]</scope>
    <source>
        <strain evidence="10">STM 196</strain>
    </source>
</reference>
<evidence type="ECO:0000313" key="10">
    <source>
        <dbReference type="Proteomes" id="UP000241444"/>
    </source>
</evidence>
<dbReference type="GO" id="GO:1902600">
    <property type="term" value="P:proton transmembrane transport"/>
    <property type="evidence" value="ECO:0007669"/>
    <property type="project" value="InterPro"/>
</dbReference>
<keyword evidence="3" id="KW-0813">Transport</keyword>
<evidence type="ECO:0000256" key="2">
    <source>
        <dbReference type="ARBA" id="ARBA00005551"/>
    </source>
</evidence>
<feature type="transmembrane region" description="Helical" evidence="7">
    <location>
        <begin position="237"/>
        <end position="254"/>
    </location>
</feature>
<dbReference type="InterPro" id="IPR036291">
    <property type="entry name" value="NAD(P)-bd_dom_sf"/>
</dbReference>
<dbReference type="PANTHER" id="PTHR42751">
    <property type="entry name" value="SODIUM/HYDROGEN EXCHANGER FAMILY/TRKA DOMAIN PROTEIN"/>
    <property type="match status" value="1"/>
</dbReference>
<evidence type="ECO:0000259" key="8">
    <source>
        <dbReference type="PROSITE" id="PS51201"/>
    </source>
</evidence>
<name>A0A2P7BVH5_9HYPH</name>
<dbReference type="InterPro" id="IPR003148">
    <property type="entry name" value="RCK_N"/>
</dbReference>
<dbReference type="AlphaFoldDB" id="A0A2P7BVH5"/>
<dbReference type="PROSITE" id="PS51201">
    <property type="entry name" value="RCK_N"/>
    <property type="match status" value="1"/>
</dbReference>
<dbReference type="PANTHER" id="PTHR42751:SF1">
    <property type="entry name" value="CATION_PROTON ANTIPORTER YBAL-RELATED"/>
    <property type="match status" value="1"/>
</dbReference>
<feature type="transmembrane region" description="Helical" evidence="7">
    <location>
        <begin position="195"/>
        <end position="217"/>
    </location>
</feature>
<comment type="similarity">
    <text evidence="2">Belongs to the monovalent cation:proton antiporter 2 (CPA2) transporter (TC 2.A.37) family.</text>
</comment>
<accession>A0A2P7BVH5</accession>
<feature type="domain" description="RCK N-terminal" evidence="8">
    <location>
        <begin position="432"/>
        <end position="549"/>
    </location>
</feature>
<dbReference type="EMBL" id="PGGO01000002">
    <property type="protein sequence ID" value="PSH70473.1"/>
    <property type="molecule type" value="Genomic_DNA"/>
</dbReference>
<dbReference type="GO" id="GO:0015297">
    <property type="term" value="F:antiporter activity"/>
    <property type="evidence" value="ECO:0007669"/>
    <property type="project" value="InterPro"/>
</dbReference>
<organism evidence="9 10">
    <name type="scientific">Phyllobacterium brassicacearum</name>
    <dbReference type="NCBI Taxonomy" id="314235"/>
    <lineage>
        <taxon>Bacteria</taxon>
        <taxon>Pseudomonadati</taxon>
        <taxon>Pseudomonadota</taxon>
        <taxon>Alphaproteobacteria</taxon>
        <taxon>Hyphomicrobiales</taxon>
        <taxon>Phyllobacteriaceae</taxon>
        <taxon>Phyllobacterium</taxon>
    </lineage>
</organism>
<dbReference type="Gene3D" id="3.40.50.720">
    <property type="entry name" value="NAD(P)-binding Rossmann-like Domain"/>
    <property type="match status" value="1"/>
</dbReference>
<keyword evidence="10" id="KW-1185">Reference proteome</keyword>
<keyword evidence="4 7" id="KW-0812">Transmembrane</keyword>
<dbReference type="Proteomes" id="UP000241444">
    <property type="component" value="Unassembled WGS sequence"/>
</dbReference>
<evidence type="ECO:0000256" key="6">
    <source>
        <dbReference type="ARBA" id="ARBA00023136"/>
    </source>
</evidence>
<feature type="transmembrane region" description="Helical" evidence="7">
    <location>
        <begin position="111"/>
        <end position="132"/>
    </location>
</feature>
<dbReference type="SUPFAM" id="SSF51735">
    <property type="entry name" value="NAD(P)-binding Rossmann-fold domains"/>
    <property type="match status" value="1"/>
</dbReference>
<feature type="transmembrane region" description="Helical" evidence="7">
    <location>
        <begin position="316"/>
        <end position="338"/>
    </location>
</feature>
<feature type="transmembrane region" description="Helical" evidence="7">
    <location>
        <begin position="32"/>
        <end position="49"/>
    </location>
</feature>
<dbReference type="Pfam" id="PF00999">
    <property type="entry name" value="Na_H_Exchanger"/>
    <property type="match status" value="1"/>
</dbReference>
<feature type="transmembrane region" description="Helical" evidence="7">
    <location>
        <begin position="153"/>
        <end position="175"/>
    </location>
</feature>
<feature type="transmembrane region" description="Helical" evidence="7">
    <location>
        <begin position="55"/>
        <end position="73"/>
    </location>
</feature>
<dbReference type="OrthoDB" id="9781411at2"/>
<feature type="transmembrane region" description="Helical" evidence="7">
    <location>
        <begin position="291"/>
        <end position="310"/>
    </location>
</feature>
<feature type="transmembrane region" description="Helical" evidence="7">
    <location>
        <begin position="85"/>
        <end position="105"/>
    </location>
</feature>
<feature type="transmembrane region" description="Helical" evidence="7">
    <location>
        <begin position="345"/>
        <end position="367"/>
    </location>
</feature>
<comment type="subcellular location">
    <subcellularLocation>
        <location evidence="1">Membrane</location>
        <topology evidence="1">Multi-pass membrane protein</topology>
    </subcellularLocation>
</comment>
<dbReference type="NCBIfam" id="NF007950">
    <property type="entry name" value="PRK10669.1"/>
    <property type="match status" value="1"/>
</dbReference>
<evidence type="ECO:0000313" key="9">
    <source>
        <dbReference type="EMBL" id="PSH70473.1"/>
    </source>
</evidence>
<feature type="transmembrane region" description="Helical" evidence="7">
    <location>
        <begin position="379"/>
        <end position="398"/>
    </location>
</feature>
<feature type="transmembrane region" description="Helical" evidence="7">
    <location>
        <begin position="6"/>
        <end position="25"/>
    </location>
</feature>
<evidence type="ECO:0000256" key="5">
    <source>
        <dbReference type="ARBA" id="ARBA00022989"/>
    </source>
</evidence>
<evidence type="ECO:0000256" key="7">
    <source>
        <dbReference type="SAM" id="Phobius"/>
    </source>
</evidence>
<dbReference type="GO" id="GO:0016020">
    <property type="term" value="C:membrane"/>
    <property type="evidence" value="ECO:0007669"/>
    <property type="project" value="UniProtKB-SubCell"/>
</dbReference>
<evidence type="ECO:0000256" key="4">
    <source>
        <dbReference type="ARBA" id="ARBA00022692"/>
    </source>
</evidence>
<evidence type="ECO:0000256" key="1">
    <source>
        <dbReference type="ARBA" id="ARBA00004141"/>
    </source>
</evidence>
<comment type="caution">
    <text evidence="9">The sequence shown here is derived from an EMBL/GenBank/DDBJ whole genome shotgun (WGS) entry which is preliminary data.</text>
</comment>
<keyword evidence="6 7" id="KW-0472">Membrane</keyword>
<gene>
    <name evidence="9" type="ORF">CU102_04375</name>
</gene>
<dbReference type="InterPro" id="IPR038770">
    <property type="entry name" value="Na+/solute_symporter_sf"/>
</dbReference>